<evidence type="ECO:0000313" key="2">
    <source>
        <dbReference type="Proteomes" id="UP000256988"/>
    </source>
</evidence>
<accession>A0A3D9E7E4</accession>
<dbReference type="NCBIfam" id="NF041411">
    <property type="entry name" value="XopAX"/>
    <property type="match status" value="1"/>
</dbReference>
<dbReference type="RefSeq" id="WP_147302607.1">
    <property type="nucleotide sequence ID" value="NZ_QRDL01000010.1"/>
</dbReference>
<organism evidence="1 2">
    <name type="scientific">Ectopseudomonas oleovorans</name>
    <name type="common">Pseudomonas oleovorans</name>
    <dbReference type="NCBI Taxonomy" id="301"/>
    <lineage>
        <taxon>Bacteria</taxon>
        <taxon>Pseudomonadati</taxon>
        <taxon>Pseudomonadota</taxon>
        <taxon>Gammaproteobacteria</taxon>
        <taxon>Pseudomonadales</taxon>
        <taxon>Pseudomonadaceae</taxon>
        <taxon>Ectopseudomonas</taxon>
    </lineage>
</organism>
<sequence length="312" mass="35388">MRITHHGCTPIELVSELSTQETCRWDDETDFFAGEKTKHNWLVEAWQHNLDEVLNCFSRYGVSAVNCQSIRDNGIDVYMEFPTGSGIHRVGFQLKSELEFIRARGTKEKHSVVGALKRQAYEAIHSGKVDEWWIVPCINYQKHASAIQQIYAEMVVGKVDNNRVLIRMLDPREAVSFLSKEDAEINTLCTMFLCADDEVLKAAVGEVADLSDFQSRCVLTLIFDALDGVKTIKADEFFYLLTGDEDAIEDDIGGLEDMGFMAHYGSDEFVINAFSFPAICALYFEGRVRHRMSHLQARSFVRGLVSNMEDED</sequence>
<name>A0A3D9E7E4_ECTOL</name>
<dbReference type="Proteomes" id="UP000256988">
    <property type="component" value="Unassembled WGS sequence"/>
</dbReference>
<proteinExistence type="predicted"/>
<gene>
    <name evidence="1" type="ORF">DFO60_4825</name>
</gene>
<evidence type="ECO:0000313" key="1">
    <source>
        <dbReference type="EMBL" id="REC99028.1"/>
    </source>
</evidence>
<protein>
    <recommendedName>
        <fullName evidence="3">Restriction endonuclease</fullName>
    </recommendedName>
</protein>
<reference evidence="1 2" key="1">
    <citation type="submission" date="2018-07" db="EMBL/GenBank/DDBJ databases">
        <title>Genome sequencing of rice bacterial endophytes.</title>
        <authorList>
            <person name="Venturi V."/>
        </authorList>
    </citation>
    <scope>NUCLEOTIDE SEQUENCE [LARGE SCALE GENOMIC DNA]</scope>
    <source>
        <strain evidence="1 2">AG1002</strain>
    </source>
</reference>
<evidence type="ECO:0008006" key="3">
    <source>
        <dbReference type="Google" id="ProtNLM"/>
    </source>
</evidence>
<dbReference type="EMBL" id="QRDL01000010">
    <property type="protein sequence ID" value="REC99028.1"/>
    <property type="molecule type" value="Genomic_DNA"/>
</dbReference>
<comment type="caution">
    <text evidence="1">The sequence shown here is derived from an EMBL/GenBank/DDBJ whole genome shotgun (WGS) entry which is preliminary data.</text>
</comment>
<dbReference type="AlphaFoldDB" id="A0A3D9E7E4"/>